<dbReference type="EMBL" id="JADCUA010000002">
    <property type="protein sequence ID" value="KAH9842686.1"/>
    <property type="molecule type" value="Genomic_DNA"/>
</dbReference>
<feature type="region of interest" description="Disordered" evidence="1">
    <location>
        <begin position="271"/>
        <end position="306"/>
    </location>
</feature>
<protein>
    <submittedName>
        <fullName evidence="2">Uncharacterized protein</fullName>
    </submittedName>
</protein>
<dbReference type="RefSeq" id="XP_047783733.1">
    <property type="nucleotide sequence ID" value="XM_047917069.1"/>
</dbReference>
<keyword evidence="3" id="KW-1185">Reference proteome</keyword>
<sequence length="332" mass="35213">MLPCRWPISRVLPRAPPAFGIRQGSFVRDLFFLPCASFRADMSLFQQFLSLSIYLLLALPLHTAAAATNRTIDDTYGDSVTGISPGYSKFWNVGQDCATCAVRPSPNQAFMGTWHDTTTNNPMDYVPHNVTLTFNGTAISVYCIIANLVESDITTFTNISFEMDGAPAGHYVHTPNKGNFEYNVTVYSVAGLSNEQHTLIMTAAQGTSPSLVLFDWAMYTYDDAEASTSSVDASSPQSGTLISPSYTTTTEANLTTIPPDVLTVTLTASSKTPGSLGTGGSSASSTGPLSFPSSSSSTSGVPSATKTGAAVDGQVNIVFGLLLFILSSWVLV</sequence>
<gene>
    <name evidence="2" type="ORF">C8Q71DRAFT_215605</name>
</gene>
<feature type="compositionally biased region" description="Low complexity" evidence="1">
    <location>
        <begin position="271"/>
        <end position="303"/>
    </location>
</feature>
<evidence type="ECO:0000256" key="1">
    <source>
        <dbReference type="SAM" id="MobiDB-lite"/>
    </source>
</evidence>
<comment type="caution">
    <text evidence="2">The sequence shown here is derived from an EMBL/GenBank/DDBJ whole genome shotgun (WGS) entry which is preliminary data.</text>
</comment>
<dbReference type="Proteomes" id="UP000814176">
    <property type="component" value="Unassembled WGS sequence"/>
</dbReference>
<proteinExistence type="predicted"/>
<evidence type="ECO:0000313" key="3">
    <source>
        <dbReference type="Proteomes" id="UP000814176"/>
    </source>
</evidence>
<evidence type="ECO:0000313" key="2">
    <source>
        <dbReference type="EMBL" id="KAH9842686.1"/>
    </source>
</evidence>
<name>A0ABQ8KV51_9APHY</name>
<organism evidence="2 3">
    <name type="scientific">Rhodofomes roseus</name>
    <dbReference type="NCBI Taxonomy" id="34475"/>
    <lineage>
        <taxon>Eukaryota</taxon>
        <taxon>Fungi</taxon>
        <taxon>Dikarya</taxon>
        <taxon>Basidiomycota</taxon>
        <taxon>Agaricomycotina</taxon>
        <taxon>Agaricomycetes</taxon>
        <taxon>Polyporales</taxon>
        <taxon>Rhodofomes</taxon>
    </lineage>
</organism>
<dbReference type="Gene3D" id="2.60.120.260">
    <property type="entry name" value="Galactose-binding domain-like"/>
    <property type="match status" value="1"/>
</dbReference>
<reference evidence="2 3" key="1">
    <citation type="journal article" date="2021" name="Environ. Microbiol.">
        <title>Gene family expansions and transcriptome signatures uncover fungal adaptations to wood decay.</title>
        <authorList>
            <person name="Hage H."/>
            <person name="Miyauchi S."/>
            <person name="Viragh M."/>
            <person name="Drula E."/>
            <person name="Min B."/>
            <person name="Chaduli D."/>
            <person name="Navarro D."/>
            <person name="Favel A."/>
            <person name="Norest M."/>
            <person name="Lesage-Meessen L."/>
            <person name="Balint B."/>
            <person name="Merenyi Z."/>
            <person name="de Eugenio L."/>
            <person name="Morin E."/>
            <person name="Martinez A.T."/>
            <person name="Baldrian P."/>
            <person name="Stursova M."/>
            <person name="Martinez M.J."/>
            <person name="Novotny C."/>
            <person name="Magnuson J.K."/>
            <person name="Spatafora J.W."/>
            <person name="Maurice S."/>
            <person name="Pangilinan J."/>
            <person name="Andreopoulos W."/>
            <person name="LaButti K."/>
            <person name="Hundley H."/>
            <person name="Na H."/>
            <person name="Kuo A."/>
            <person name="Barry K."/>
            <person name="Lipzen A."/>
            <person name="Henrissat B."/>
            <person name="Riley R."/>
            <person name="Ahrendt S."/>
            <person name="Nagy L.G."/>
            <person name="Grigoriev I.V."/>
            <person name="Martin F."/>
            <person name="Rosso M.N."/>
        </authorList>
    </citation>
    <scope>NUCLEOTIDE SEQUENCE [LARGE SCALE GENOMIC DNA]</scope>
    <source>
        <strain evidence="2 3">CIRM-BRFM 1785</strain>
    </source>
</reference>
<dbReference type="GeneID" id="71997801"/>
<accession>A0ABQ8KV51</accession>